<dbReference type="EMBL" id="JAGGLV010000043">
    <property type="protein sequence ID" value="MBP2116349.1"/>
    <property type="molecule type" value="Genomic_DNA"/>
</dbReference>
<gene>
    <name evidence="2" type="ORF">J2Z70_006579</name>
</gene>
<dbReference type="InterPro" id="IPR001173">
    <property type="entry name" value="Glyco_trans_2-like"/>
</dbReference>
<organism evidence="2 3">
    <name type="scientific">Paenibacillus silagei</name>
    <dbReference type="NCBI Taxonomy" id="1670801"/>
    <lineage>
        <taxon>Bacteria</taxon>
        <taxon>Bacillati</taxon>
        <taxon>Bacillota</taxon>
        <taxon>Bacilli</taxon>
        <taxon>Bacillales</taxon>
        <taxon>Paenibacillaceae</taxon>
        <taxon>Paenibacillus</taxon>
    </lineage>
</organism>
<dbReference type="SUPFAM" id="SSF53448">
    <property type="entry name" value="Nucleotide-diphospho-sugar transferases"/>
    <property type="match status" value="1"/>
</dbReference>
<dbReference type="Proteomes" id="UP000773462">
    <property type="component" value="Unassembled WGS sequence"/>
</dbReference>
<protein>
    <submittedName>
        <fullName evidence="2">GT2 family glycosyltransferase</fullName>
    </submittedName>
</protein>
<comment type="caution">
    <text evidence="2">The sequence shown here is derived from an EMBL/GenBank/DDBJ whole genome shotgun (WGS) entry which is preliminary data.</text>
</comment>
<keyword evidence="3" id="KW-1185">Reference proteome</keyword>
<name>A0ABS4P3R2_9BACL</name>
<dbReference type="RefSeq" id="WP_209879861.1">
    <property type="nucleotide sequence ID" value="NZ_JAGGLV010000043.1"/>
</dbReference>
<dbReference type="Pfam" id="PF00535">
    <property type="entry name" value="Glycos_transf_2"/>
    <property type="match status" value="1"/>
</dbReference>
<evidence type="ECO:0000259" key="1">
    <source>
        <dbReference type="Pfam" id="PF00535"/>
    </source>
</evidence>
<feature type="domain" description="Glycosyltransferase 2-like" evidence="1">
    <location>
        <begin position="4"/>
        <end position="171"/>
    </location>
</feature>
<reference evidence="2 3" key="1">
    <citation type="submission" date="2021-03" db="EMBL/GenBank/DDBJ databases">
        <title>Genomic Encyclopedia of Type Strains, Phase IV (KMG-IV): sequencing the most valuable type-strain genomes for metagenomic binning, comparative biology and taxonomic classification.</title>
        <authorList>
            <person name="Goeker M."/>
        </authorList>
    </citation>
    <scope>NUCLEOTIDE SEQUENCE [LARGE SCALE GENOMIC DNA]</scope>
    <source>
        <strain evidence="2 3">DSM 101953</strain>
    </source>
</reference>
<dbReference type="PANTHER" id="PTHR43179">
    <property type="entry name" value="RHAMNOSYLTRANSFERASE WBBL"/>
    <property type="match status" value="1"/>
</dbReference>
<proteinExistence type="predicted"/>
<sequence length="415" mass="46899">MKTSIIILTLNQLPLTIQCLESIRRNTPEEHEIIIVDNGSTDETVDFLKMHYPELKLIENKENLGFAKGCNQGGEVSEGEAILFLNNDTVVPPGWLAPMLNALESDSAVGMSGPVTNYISGHQRIPVTYSELREMEAFAAEYCNEKRGQVQEVRRLIGFCLLVKRTVLEEIGWFDERYGLGNYEDDDLCLRAIQHGYKLLIARDSFIHHIGHASMGQTPSFDLTTLLAQNKEKAFQKWGANIHSLIYTSPVRVCAGIIASGNEAMLEETLASFAEVTEQMIVVDPSGNERVVQTAARYTQQVYTLKGEMNVRMCRELITHMASEPYILWLQEGDVMTADERRRFNGLKLSLFHQYHLVTLRCGEGVRYMTRQDSGKLYPEDIVQPRQSPFFGIVSRATISTRITASERETIVTRP</sequence>
<dbReference type="PANTHER" id="PTHR43179:SF7">
    <property type="entry name" value="RHAMNOSYLTRANSFERASE WBBL"/>
    <property type="match status" value="1"/>
</dbReference>
<evidence type="ECO:0000313" key="2">
    <source>
        <dbReference type="EMBL" id="MBP2116349.1"/>
    </source>
</evidence>
<accession>A0ABS4P3R2</accession>
<dbReference type="InterPro" id="IPR029044">
    <property type="entry name" value="Nucleotide-diphossugar_trans"/>
</dbReference>
<dbReference type="CDD" id="cd04186">
    <property type="entry name" value="GT_2_like_c"/>
    <property type="match status" value="1"/>
</dbReference>
<evidence type="ECO:0000313" key="3">
    <source>
        <dbReference type="Proteomes" id="UP000773462"/>
    </source>
</evidence>
<dbReference type="Gene3D" id="3.90.550.10">
    <property type="entry name" value="Spore Coat Polysaccharide Biosynthesis Protein SpsA, Chain A"/>
    <property type="match status" value="1"/>
</dbReference>